<sequence>MDDIDAMFSDLLGEMDLLTQVSSGCCHDNYKTQKQFDSSLHELEDNDLDALMADLVADLSATEEKLAAEIEGLKVPPPPPSEQQLPPPPPKDLTTRPASSLTSPTSPASTSSNVSTPSPSTTSPLPPPQSKKPTKEEIEAQMKADKIKLALEKLKEAKVKKLVVKVLMNDGCSKTLMVDERQNVREVLDNMFEKTHCDCNVDWSLCETNPELQLERTFEDHENLVEPLLAWTRDSENKILFQERGEKHEVFKNPQNFYLWKKDKKTLKDIKDKDKELLIQENFCGTSIIVPDLEGVLYLKEDGKKSWKQRLFQLRASGIYYVPKGKTKSSRDLVCFIQFDNVNVYYGKDFKSKYKAPTDFCFVLKVSWLIDLACFKAKKDVNEEEDVKNTPESFSLKKKSS</sequence>
<dbReference type="InterPro" id="IPR001849">
    <property type="entry name" value="PH_domain"/>
</dbReference>
<dbReference type="SMART" id="SM00314">
    <property type="entry name" value="RA"/>
    <property type="match status" value="1"/>
</dbReference>
<keyword evidence="6" id="KW-0206">Cytoskeleton</keyword>
<dbReference type="InterPro" id="IPR011993">
    <property type="entry name" value="PH-like_dom_sf"/>
</dbReference>
<feature type="compositionally biased region" description="Low complexity" evidence="10">
    <location>
        <begin position="95"/>
        <end position="123"/>
    </location>
</feature>
<evidence type="ECO:0000256" key="10">
    <source>
        <dbReference type="SAM" id="MobiDB-lite"/>
    </source>
</evidence>
<dbReference type="GO" id="GO:0005856">
    <property type="term" value="C:cytoskeleton"/>
    <property type="evidence" value="ECO:0007669"/>
    <property type="project" value="UniProtKB-SubCell"/>
</dbReference>
<dbReference type="SUPFAM" id="SSF50729">
    <property type="entry name" value="PH domain-like"/>
    <property type="match status" value="1"/>
</dbReference>
<dbReference type="PANTHER" id="PTHR11243">
    <property type="entry name" value="GROWTH FACTOR RECEPTOR-BOUND PROTEIN"/>
    <property type="match status" value="1"/>
</dbReference>
<evidence type="ECO:0000313" key="13">
    <source>
        <dbReference type="Proteomes" id="UP001501940"/>
    </source>
</evidence>
<dbReference type="Pfam" id="PF00169">
    <property type="entry name" value="PH"/>
    <property type="match status" value="1"/>
</dbReference>
<dbReference type="InterPro" id="IPR039664">
    <property type="entry name" value="GRB/APBB1IP"/>
</dbReference>
<dbReference type="GO" id="GO:0007165">
    <property type="term" value="P:signal transduction"/>
    <property type="evidence" value="ECO:0007669"/>
    <property type="project" value="InterPro"/>
</dbReference>
<evidence type="ECO:0000313" key="12">
    <source>
        <dbReference type="Ensembl" id="ENSAOCP00000030730.2"/>
    </source>
</evidence>
<reference evidence="12" key="2">
    <citation type="submission" date="2025-08" db="UniProtKB">
        <authorList>
            <consortium name="Ensembl"/>
        </authorList>
    </citation>
    <scope>IDENTIFICATION</scope>
</reference>
<dbReference type="Pfam" id="PF21989">
    <property type="entry name" value="RA_2"/>
    <property type="match status" value="1"/>
</dbReference>
<dbReference type="GO" id="GO:0005829">
    <property type="term" value="C:cytosol"/>
    <property type="evidence" value="ECO:0007669"/>
    <property type="project" value="TreeGrafter"/>
</dbReference>
<reference evidence="12 13" key="1">
    <citation type="submission" date="2022-01" db="EMBL/GenBank/DDBJ databases">
        <title>A chromosome-scale genome assembly of the false clownfish, Amphiprion ocellaris.</title>
        <authorList>
            <person name="Ryu T."/>
        </authorList>
    </citation>
    <scope>NUCLEOTIDE SEQUENCE [LARGE SCALE GENOMIC DNA]</scope>
</reference>
<dbReference type="Gene3D" id="3.10.20.90">
    <property type="entry name" value="Phosphatidylinositol 3-kinase Catalytic Subunit, Chain A, domain 1"/>
    <property type="match status" value="1"/>
</dbReference>
<evidence type="ECO:0000259" key="11">
    <source>
        <dbReference type="PROSITE" id="PS50200"/>
    </source>
</evidence>
<dbReference type="SUPFAM" id="SSF54236">
    <property type="entry name" value="Ubiquitin-like"/>
    <property type="match status" value="1"/>
</dbReference>
<feature type="region of interest" description="Disordered" evidence="10">
    <location>
        <begin position="382"/>
        <end position="401"/>
    </location>
</feature>
<organism evidence="12 13">
    <name type="scientific">Amphiprion ocellaris</name>
    <name type="common">Clown anemonefish</name>
    <dbReference type="NCBI Taxonomy" id="80972"/>
    <lineage>
        <taxon>Eukaryota</taxon>
        <taxon>Metazoa</taxon>
        <taxon>Chordata</taxon>
        <taxon>Craniata</taxon>
        <taxon>Vertebrata</taxon>
        <taxon>Euteleostomi</taxon>
        <taxon>Actinopterygii</taxon>
        <taxon>Neopterygii</taxon>
        <taxon>Teleostei</taxon>
        <taxon>Neoteleostei</taxon>
        <taxon>Acanthomorphata</taxon>
        <taxon>Ovalentaria</taxon>
        <taxon>Pomacentridae</taxon>
        <taxon>Amphiprion</taxon>
    </lineage>
</organism>
<keyword evidence="5" id="KW-0472">Membrane</keyword>
<feature type="compositionally biased region" description="Pro residues" evidence="10">
    <location>
        <begin position="75"/>
        <end position="91"/>
    </location>
</feature>
<dbReference type="PROSITE" id="PS50200">
    <property type="entry name" value="RA"/>
    <property type="match status" value="1"/>
</dbReference>
<keyword evidence="13" id="KW-1185">Reference proteome</keyword>
<comment type="subcellular location">
    <subcellularLocation>
        <location evidence="1">Cell membrane</location>
        <topology evidence="1">Peripheral membrane protein</topology>
    </subcellularLocation>
    <subcellularLocation>
        <location evidence="2">Cytoplasm</location>
        <location evidence="2">Cytoskeleton</location>
    </subcellularLocation>
</comment>
<dbReference type="GO" id="GO:0005886">
    <property type="term" value="C:plasma membrane"/>
    <property type="evidence" value="ECO:0007669"/>
    <property type="project" value="UniProtKB-SubCell"/>
</dbReference>
<evidence type="ECO:0000256" key="9">
    <source>
        <dbReference type="ARBA" id="ARBA00042746"/>
    </source>
</evidence>
<dbReference type="GeneTree" id="ENSGT00940000156105"/>
<dbReference type="FunFam" id="3.10.20.90:FF:000027">
    <property type="entry name" value="Ras association (RalGDS/AF-6) and pleckstrin homology domains 1"/>
    <property type="match status" value="1"/>
</dbReference>
<protein>
    <recommendedName>
        <fullName evidence="8">Amyloid beta A4 precursor protein-binding family B member 1-interacting protein</fullName>
    </recommendedName>
    <alternativeName>
        <fullName evidence="9">APBB1-interacting protein 1</fullName>
    </alternativeName>
</protein>
<comment type="similarity">
    <text evidence="7">Belongs to the MRL family.</text>
</comment>
<evidence type="ECO:0000256" key="5">
    <source>
        <dbReference type="ARBA" id="ARBA00023136"/>
    </source>
</evidence>
<evidence type="ECO:0000256" key="6">
    <source>
        <dbReference type="ARBA" id="ARBA00023212"/>
    </source>
</evidence>
<keyword evidence="3" id="KW-1003">Cell membrane</keyword>
<feature type="domain" description="Ras-associating" evidence="11">
    <location>
        <begin position="160"/>
        <end position="246"/>
    </location>
</feature>
<evidence type="ECO:0000256" key="3">
    <source>
        <dbReference type="ARBA" id="ARBA00022475"/>
    </source>
</evidence>
<dbReference type="Gene3D" id="2.30.29.30">
    <property type="entry name" value="Pleckstrin-homology domain (PH domain)/Phosphotyrosine-binding domain (PTB)"/>
    <property type="match status" value="1"/>
</dbReference>
<evidence type="ECO:0000256" key="2">
    <source>
        <dbReference type="ARBA" id="ARBA00004245"/>
    </source>
</evidence>
<accession>A0A3Q1CU80</accession>
<evidence type="ECO:0000256" key="4">
    <source>
        <dbReference type="ARBA" id="ARBA00022490"/>
    </source>
</evidence>
<dbReference type="InterPro" id="IPR039665">
    <property type="entry name" value="PH_APBB1IP"/>
</dbReference>
<dbReference type="InterPro" id="IPR000159">
    <property type="entry name" value="RA_dom"/>
</dbReference>
<dbReference type="Ensembl" id="ENSAOCT00000025995.2">
    <property type="protein sequence ID" value="ENSAOCP00000030730.2"/>
    <property type="gene ID" value="ENSAOCG00000021879.2"/>
</dbReference>
<dbReference type="InterPro" id="IPR029071">
    <property type="entry name" value="Ubiquitin-like_domsf"/>
</dbReference>
<dbReference type="PANTHER" id="PTHR11243:SF14">
    <property type="entry name" value="AMYLOID BETA A4 PRECURSOR PROTEIN-BINDING FAMILY B MEMBER 1-INTERACTING PROTEIN"/>
    <property type="match status" value="1"/>
</dbReference>
<dbReference type="AlphaFoldDB" id="A0A3Q1CU80"/>
<gene>
    <name evidence="12" type="primary">APBB1IP</name>
</gene>
<keyword evidence="4" id="KW-0963">Cytoplasm</keyword>
<name>A0A3Q1CU80_AMPOC</name>
<dbReference type="Proteomes" id="UP001501940">
    <property type="component" value="Chromosome 22"/>
</dbReference>
<evidence type="ECO:0000256" key="8">
    <source>
        <dbReference type="ARBA" id="ARBA00040699"/>
    </source>
</evidence>
<proteinExistence type="inferred from homology"/>
<dbReference type="CDD" id="cd01259">
    <property type="entry name" value="PH_APBB1IP"/>
    <property type="match status" value="1"/>
</dbReference>
<evidence type="ECO:0000256" key="7">
    <source>
        <dbReference type="ARBA" id="ARBA00038382"/>
    </source>
</evidence>
<feature type="region of interest" description="Disordered" evidence="10">
    <location>
        <begin position="72"/>
        <end position="138"/>
    </location>
</feature>
<evidence type="ECO:0000256" key="1">
    <source>
        <dbReference type="ARBA" id="ARBA00004202"/>
    </source>
</evidence>
<reference evidence="12" key="3">
    <citation type="submission" date="2025-09" db="UniProtKB">
        <authorList>
            <consortium name="Ensembl"/>
        </authorList>
    </citation>
    <scope>IDENTIFICATION</scope>
</reference>